<proteinExistence type="predicted"/>
<evidence type="ECO:0000313" key="3">
    <source>
        <dbReference type="Proteomes" id="UP000598174"/>
    </source>
</evidence>
<organism evidence="2 3">
    <name type="scientific">Paractinoplanes ferrugineus</name>
    <dbReference type="NCBI Taxonomy" id="113564"/>
    <lineage>
        <taxon>Bacteria</taxon>
        <taxon>Bacillati</taxon>
        <taxon>Actinomycetota</taxon>
        <taxon>Actinomycetes</taxon>
        <taxon>Micromonosporales</taxon>
        <taxon>Micromonosporaceae</taxon>
        <taxon>Paractinoplanes</taxon>
    </lineage>
</organism>
<keyword evidence="3" id="KW-1185">Reference proteome</keyword>
<comment type="caution">
    <text evidence="2">The sequence shown here is derived from an EMBL/GenBank/DDBJ whole genome shotgun (WGS) entry which is preliminary data.</text>
</comment>
<gene>
    <name evidence="2" type="ORF">Afe05nite_11450</name>
</gene>
<keyword evidence="1" id="KW-0812">Transmembrane</keyword>
<evidence type="ECO:0000313" key="2">
    <source>
        <dbReference type="EMBL" id="GIE09305.1"/>
    </source>
</evidence>
<evidence type="ECO:0000256" key="1">
    <source>
        <dbReference type="SAM" id="Phobius"/>
    </source>
</evidence>
<dbReference type="Proteomes" id="UP000598174">
    <property type="component" value="Unassembled WGS sequence"/>
</dbReference>
<dbReference type="EMBL" id="BOMM01000008">
    <property type="protein sequence ID" value="GIE09305.1"/>
    <property type="molecule type" value="Genomic_DNA"/>
</dbReference>
<evidence type="ECO:0008006" key="4">
    <source>
        <dbReference type="Google" id="ProtNLM"/>
    </source>
</evidence>
<accession>A0A919IVM3</accession>
<keyword evidence="1" id="KW-0472">Membrane</keyword>
<name>A0A919IVM3_9ACTN</name>
<feature type="transmembrane region" description="Helical" evidence="1">
    <location>
        <begin position="60"/>
        <end position="78"/>
    </location>
</feature>
<protein>
    <recommendedName>
        <fullName evidence="4">DUF2029 domain-containing protein</fullName>
    </recommendedName>
</protein>
<keyword evidence="1" id="KW-1133">Transmembrane helix</keyword>
<sequence length="163" mass="17836">MTTNVIDRVVRWNLDLDGDLYGDERERFRWYEGIAASSSLQSVLVPGAAAVMVWPLGRAAVPPLAVILVLQWLTMLLATLYVRRRRVDTVPRSWNLKRLVLTVLGVGPYVVFLVGALHAYDPAGDTWIGAAVGGVLGGTGAIIGTILKIKRRDQREALVGDDD</sequence>
<dbReference type="RefSeq" id="WP_203815908.1">
    <property type="nucleotide sequence ID" value="NZ_BAAABP010000021.1"/>
</dbReference>
<feature type="transmembrane region" description="Helical" evidence="1">
    <location>
        <begin position="99"/>
        <end position="120"/>
    </location>
</feature>
<dbReference type="AlphaFoldDB" id="A0A919IVM3"/>
<feature type="transmembrane region" description="Helical" evidence="1">
    <location>
        <begin position="34"/>
        <end position="54"/>
    </location>
</feature>
<feature type="transmembrane region" description="Helical" evidence="1">
    <location>
        <begin position="126"/>
        <end position="147"/>
    </location>
</feature>
<reference evidence="2" key="1">
    <citation type="submission" date="2021-01" db="EMBL/GenBank/DDBJ databases">
        <title>Whole genome shotgun sequence of Actinoplanes ferrugineus NBRC 15555.</title>
        <authorList>
            <person name="Komaki H."/>
            <person name="Tamura T."/>
        </authorList>
    </citation>
    <scope>NUCLEOTIDE SEQUENCE</scope>
    <source>
        <strain evidence="2">NBRC 15555</strain>
    </source>
</reference>